<sequence>MNTKTLQYIGAALYSCEGTKARRDYRSKKRYIYSIELTNSDPKIIKFFSKFLKEIIEADWTRVRGQLFTYPDLDETKLKKFWSKTANIPHRQFQKSICLKAKMNKFKPSPYGTFKIRYSCKSDFLKLTEIIDGFWRDAGVV</sequence>
<evidence type="ECO:0000313" key="1">
    <source>
        <dbReference type="EMBL" id="OGK16730.1"/>
    </source>
</evidence>
<proteinExistence type="predicted"/>
<accession>A0A1F7GCQ6</accession>
<protein>
    <recommendedName>
        <fullName evidence="3">Homing endonuclease LAGLIDADG domain-containing protein</fullName>
    </recommendedName>
</protein>
<dbReference type="EMBL" id="MFZF01000012">
    <property type="protein sequence ID" value="OGK16730.1"/>
    <property type="molecule type" value="Genomic_DNA"/>
</dbReference>
<dbReference type="AlphaFoldDB" id="A0A1F7GCQ6"/>
<evidence type="ECO:0000313" key="2">
    <source>
        <dbReference type="Proteomes" id="UP000178372"/>
    </source>
</evidence>
<dbReference type="PROSITE" id="PS51257">
    <property type="entry name" value="PROKAR_LIPOPROTEIN"/>
    <property type="match status" value="1"/>
</dbReference>
<reference evidence="1 2" key="1">
    <citation type="journal article" date="2016" name="Nat. Commun.">
        <title>Thousands of microbial genomes shed light on interconnected biogeochemical processes in an aquifer system.</title>
        <authorList>
            <person name="Anantharaman K."/>
            <person name="Brown C.T."/>
            <person name="Hug L.A."/>
            <person name="Sharon I."/>
            <person name="Castelle C.J."/>
            <person name="Probst A.J."/>
            <person name="Thomas B.C."/>
            <person name="Singh A."/>
            <person name="Wilkins M.J."/>
            <person name="Karaoz U."/>
            <person name="Brodie E.L."/>
            <person name="Williams K.H."/>
            <person name="Hubbard S.S."/>
            <person name="Banfield J.F."/>
        </authorList>
    </citation>
    <scope>NUCLEOTIDE SEQUENCE [LARGE SCALE GENOMIC DNA]</scope>
</reference>
<dbReference type="Proteomes" id="UP000178372">
    <property type="component" value="Unassembled WGS sequence"/>
</dbReference>
<name>A0A1F7GCQ6_9BACT</name>
<comment type="caution">
    <text evidence="1">The sequence shown here is derived from an EMBL/GenBank/DDBJ whole genome shotgun (WGS) entry which is preliminary data.</text>
</comment>
<evidence type="ECO:0008006" key="3">
    <source>
        <dbReference type="Google" id="ProtNLM"/>
    </source>
</evidence>
<organism evidence="1 2">
    <name type="scientific">Candidatus Roizmanbacteria bacterium RIFCSPHIGHO2_01_FULL_39_12b</name>
    <dbReference type="NCBI Taxonomy" id="1802030"/>
    <lineage>
        <taxon>Bacteria</taxon>
        <taxon>Candidatus Roizmaniibacteriota</taxon>
    </lineage>
</organism>
<gene>
    <name evidence="1" type="ORF">A2690_04910</name>
</gene>